<evidence type="ECO:0000313" key="1">
    <source>
        <dbReference type="Proteomes" id="UP000887565"/>
    </source>
</evidence>
<dbReference type="WBParaSite" id="nRc.2.0.1.t27727-RA">
    <property type="protein sequence ID" value="nRc.2.0.1.t27727-RA"/>
    <property type="gene ID" value="nRc.2.0.1.g27727"/>
</dbReference>
<keyword evidence="1" id="KW-1185">Reference proteome</keyword>
<dbReference type="AlphaFoldDB" id="A0A915JNR2"/>
<accession>A0A915JNR2</accession>
<dbReference type="Proteomes" id="UP000887565">
    <property type="component" value="Unplaced"/>
</dbReference>
<reference evidence="2" key="1">
    <citation type="submission" date="2022-11" db="UniProtKB">
        <authorList>
            <consortium name="WormBaseParasite"/>
        </authorList>
    </citation>
    <scope>IDENTIFICATION</scope>
</reference>
<sequence>MDDIYHLLFTGYHLLFQQKMKHIDASIVLEMSSKESTGALNKHLKITKLSVNDPILRAIDKSVVEKIALDDQFFSMVRNLGFARGTSIIHQKETDYLLSQIVWFQITENIRCSGLTIDLYITRKSNKDTIRKCGQSKKKLQYACPLEHKRNTKDLDCSRLIGRT</sequence>
<organism evidence="1 2">
    <name type="scientific">Romanomermis culicivorax</name>
    <name type="common">Nematode worm</name>
    <dbReference type="NCBI Taxonomy" id="13658"/>
    <lineage>
        <taxon>Eukaryota</taxon>
        <taxon>Metazoa</taxon>
        <taxon>Ecdysozoa</taxon>
        <taxon>Nematoda</taxon>
        <taxon>Enoplea</taxon>
        <taxon>Dorylaimia</taxon>
        <taxon>Mermithida</taxon>
        <taxon>Mermithoidea</taxon>
        <taxon>Mermithidae</taxon>
        <taxon>Romanomermis</taxon>
    </lineage>
</organism>
<evidence type="ECO:0000313" key="2">
    <source>
        <dbReference type="WBParaSite" id="nRc.2.0.1.t27727-RA"/>
    </source>
</evidence>
<proteinExistence type="predicted"/>
<name>A0A915JNR2_ROMCU</name>
<protein>
    <submittedName>
        <fullName evidence="2">Uncharacterized protein</fullName>
    </submittedName>
</protein>